<dbReference type="PANTHER" id="PTHR44229:SF4">
    <property type="entry name" value="15-HYDROXYPROSTAGLANDIN DEHYDROGENASE [NAD(+)]"/>
    <property type="match status" value="1"/>
</dbReference>
<dbReference type="GO" id="GO:0047034">
    <property type="term" value="F:15-hydroxyicosatetraenoate dehydrogenase activity"/>
    <property type="evidence" value="ECO:0007669"/>
    <property type="project" value="UniProtKB-EC"/>
</dbReference>
<evidence type="ECO:0000256" key="6">
    <source>
        <dbReference type="ARBA" id="ARBA00041812"/>
    </source>
</evidence>
<evidence type="ECO:0000256" key="18">
    <source>
        <dbReference type="ARBA" id="ARBA00048739"/>
    </source>
</evidence>
<dbReference type="InterPro" id="IPR036291">
    <property type="entry name" value="NAD(P)-bd_dom_sf"/>
</dbReference>
<name>A0AAN9AZU0_9CAEN</name>
<evidence type="ECO:0000256" key="4">
    <source>
        <dbReference type="ARBA" id="ARBA00039060"/>
    </source>
</evidence>
<dbReference type="EMBL" id="JBAMIC010000014">
    <property type="protein sequence ID" value="KAK7096119.1"/>
    <property type="molecule type" value="Genomic_DNA"/>
</dbReference>
<sequence>MLRYCQENDVIFVKCDVTDAEQFTEAFNRAVREFGAVEICVNNAGIEDERIPETMIAINQTATIRGSLLSLEHMRRDKGGRGGVIINTSSTNGLIYGQSRFPVYMSTKRAIVAFTTAWANNPDQKTHDVRWAVVSPCWVLTPLSAAGEEAGIKAGRRYPPPIIPEGYDHPNVPQEIWLRPIDAALGYMTVLDDDDSNGYVIMVDRDMDTKRLVLQEIMKMDKSRTPIESLVLKKRFFVPPVVEPGTPCL</sequence>
<comment type="function">
    <text evidence="8">Catalyzes the NAD-dependent dehydrogenation (oxidation) of a broad array of hydroxylated polyunsaturated fatty acids (mainly eicosanoids and docosanoids, including prostaglandins, lipoxins and resolvins), yielding their corresponding keto (oxo) metabolites. Decreases the levels of the pro-proliferative prostaglandins such as prostaglandin E2 (whose activity is increased in cancer because of an increase in the expression of cyclooxygenase 2) and generates oxo-fatty acid products that can profoundly influence cell function by abrogating pro-inflammatory cytokine expression. Converts resolvins E1, D1 and D2 to their oxo products, which represents a mode of resolvin inactivation. Resolvin E1 plays important roles during the resolution phase of acute inflammation, while resolvins D1 and D2 have a unique role in obesity-induced adipose inflammation.</text>
</comment>
<dbReference type="EC" id="1.1.1.232" evidence="4"/>
<dbReference type="SUPFAM" id="SSF51735">
    <property type="entry name" value="NAD(P)-binding Rossmann-fold domains"/>
    <property type="match status" value="1"/>
</dbReference>
<evidence type="ECO:0000256" key="21">
    <source>
        <dbReference type="ARBA" id="ARBA00049188"/>
    </source>
</evidence>
<comment type="catalytic activity">
    <reaction evidence="10">
        <text>resolvin D1 + NAD(+) = 8-oxoresolvin D1 + NADH + H(+)</text>
        <dbReference type="Rhea" id="RHEA:50124"/>
        <dbReference type="ChEBI" id="CHEBI:15378"/>
        <dbReference type="ChEBI" id="CHEBI:57540"/>
        <dbReference type="ChEBI" id="CHEBI:57945"/>
        <dbReference type="ChEBI" id="CHEBI:132079"/>
        <dbReference type="ChEBI" id="CHEBI:132080"/>
    </reaction>
    <physiologicalReaction direction="left-to-right" evidence="10">
        <dbReference type="Rhea" id="RHEA:50125"/>
    </physiologicalReaction>
</comment>
<comment type="catalytic activity">
    <reaction evidence="15">
        <text>resolvin D2 + NAD(+) = 7-oxoresolvin D2 + NADH + H(+)</text>
        <dbReference type="Rhea" id="RHEA:53584"/>
        <dbReference type="ChEBI" id="CHEBI:15378"/>
        <dbReference type="ChEBI" id="CHEBI:57540"/>
        <dbReference type="ChEBI" id="CHEBI:57945"/>
        <dbReference type="ChEBI" id="CHEBI:133367"/>
        <dbReference type="ChEBI" id="CHEBI:137497"/>
    </reaction>
    <physiologicalReaction direction="left-to-right" evidence="15">
        <dbReference type="Rhea" id="RHEA:53585"/>
    </physiologicalReaction>
</comment>
<evidence type="ECO:0000256" key="1">
    <source>
        <dbReference type="ARBA" id="ARBA00006484"/>
    </source>
</evidence>
<comment type="catalytic activity">
    <reaction evidence="21">
        <text>resolvin E1 + NAD(+) = 18-oxo-resolvin E1 + NADH + H(+)</text>
        <dbReference type="Rhea" id="RHEA:49244"/>
        <dbReference type="ChEBI" id="CHEBI:15378"/>
        <dbReference type="ChEBI" id="CHEBI:57540"/>
        <dbReference type="ChEBI" id="CHEBI:57945"/>
        <dbReference type="ChEBI" id="CHEBI:91000"/>
        <dbReference type="ChEBI" id="CHEBI:91001"/>
    </reaction>
    <physiologicalReaction direction="left-to-right" evidence="21">
        <dbReference type="Rhea" id="RHEA:49245"/>
    </physiologicalReaction>
</comment>
<dbReference type="PANTHER" id="PTHR44229">
    <property type="entry name" value="15-HYDROXYPROSTAGLANDIN DEHYDROGENASE [NAD(+)]"/>
    <property type="match status" value="1"/>
</dbReference>
<keyword evidence="24" id="KW-1185">Reference proteome</keyword>
<evidence type="ECO:0000256" key="5">
    <source>
        <dbReference type="ARBA" id="ARBA00040276"/>
    </source>
</evidence>
<evidence type="ECO:0000256" key="22">
    <source>
        <dbReference type="RuleBase" id="RU000363"/>
    </source>
</evidence>
<dbReference type="Gene3D" id="3.40.50.720">
    <property type="entry name" value="NAD(P)-binding Rossmann-like Domain"/>
    <property type="match status" value="1"/>
</dbReference>
<evidence type="ECO:0000313" key="23">
    <source>
        <dbReference type="EMBL" id="KAK7096119.1"/>
    </source>
</evidence>
<evidence type="ECO:0000256" key="3">
    <source>
        <dbReference type="ARBA" id="ARBA00038968"/>
    </source>
</evidence>
<evidence type="ECO:0000256" key="12">
    <source>
        <dbReference type="ARBA" id="ARBA00048140"/>
    </source>
</evidence>
<dbReference type="Pfam" id="PF00106">
    <property type="entry name" value="adh_short"/>
    <property type="match status" value="1"/>
</dbReference>
<evidence type="ECO:0000256" key="14">
    <source>
        <dbReference type="ARBA" id="ARBA00048170"/>
    </source>
</evidence>
<evidence type="ECO:0000256" key="15">
    <source>
        <dbReference type="ARBA" id="ARBA00048393"/>
    </source>
</evidence>
<comment type="catalytic activity">
    <reaction evidence="11">
        <text>14-hydroxy-(4Z,7Z,10Z,12E,16Z,19Z)-docosahexaenoate + NAD(+) = 14-oxo-(4Z,7Z,10Z,12E,16Z,19Z)-docosahexaenoate + NADH + H(+)</text>
        <dbReference type="Rhea" id="RHEA:48952"/>
        <dbReference type="ChEBI" id="CHEBI:15378"/>
        <dbReference type="ChEBI" id="CHEBI:57540"/>
        <dbReference type="ChEBI" id="CHEBI:57945"/>
        <dbReference type="ChEBI" id="CHEBI:90866"/>
        <dbReference type="ChEBI" id="CHEBI:90867"/>
    </reaction>
    <physiologicalReaction direction="left-to-right" evidence="11">
        <dbReference type="Rhea" id="RHEA:48953"/>
    </physiologicalReaction>
</comment>
<dbReference type="PRINTS" id="PR00080">
    <property type="entry name" value="SDRFAMILY"/>
</dbReference>
<dbReference type="AlphaFoldDB" id="A0AAN9AZU0"/>
<comment type="catalytic activity">
    <reaction evidence="12">
        <text>15-oxo-(5S,6R)-dihydroxy-(7E,9E,11Z)-eicosatrienoate + NADH + H(+) = (5S,6R,15S)-trihydroxy-(7E,9E,11Z)-eicosatrienoate + NAD(+)</text>
        <dbReference type="Rhea" id="RHEA:41596"/>
        <dbReference type="ChEBI" id="CHEBI:15378"/>
        <dbReference type="ChEBI" id="CHEBI:57540"/>
        <dbReference type="ChEBI" id="CHEBI:57945"/>
        <dbReference type="ChEBI" id="CHEBI:78325"/>
        <dbReference type="ChEBI" id="CHEBI:78329"/>
    </reaction>
    <physiologicalReaction direction="left-to-right" evidence="12">
        <dbReference type="Rhea" id="RHEA:41597"/>
    </physiologicalReaction>
</comment>
<evidence type="ECO:0000256" key="13">
    <source>
        <dbReference type="ARBA" id="ARBA00048144"/>
    </source>
</evidence>
<evidence type="ECO:0000256" key="16">
    <source>
        <dbReference type="ARBA" id="ARBA00048535"/>
    </source>
</evidence>
<dbReference type="PRINTS" id="PR00081">
    <property type="entry name" value="GDHRDH"/>
</dbReference>
<dbReference type="EC" id="1.1.1.141" evidence="3"/>
<evidence type="ECO:0000256" key="19">
    <source>
        <dbReference type="ARBA" id="ARBA00048921"/>
    </source>
</evidence>
<accession>A0AAN9AZU0</accession>
<comment type="catalytic activity">
    <reaction evidence="18">
        <text>prostaglandin E2 + NAD(+) = 15-oxoprostaglandin E2 + NADH + H(+)</text>
        <dbReference type="Rhea" id="RHEA:11876"/>
        <dbReference type="ChEBI" id="CHEBI:15378"/>
        <dbReference type="ChEBI" id="CHEBI:57400"/>
        <dbReference type="ChEBI" id="CHEBI:57540"/>
        <dbReference type="ChEBI" id="CHEBI:57945"/>
        <dbReference type="ChEBI" id="CHEBI:606564"/>
        <dbReference type="EC" id="1.1.1.141"/>
    </reaction>
    <physiologicalReaction direction="left-to-right" evidence="18">
        <dbReference type="Rhea" id="RHEA:11877"/>
    </physiologicalReaction>
</comment>
<dbReference type="InterPro" id="IPR002347">
    <property type="entry name" value="SDR_fam"/>
</dbReference>
<evidence type="ECO:0000256" key="10">
    <source>
        <dbReference type="ARBA" id="ARBA00047672"/>
    </source>
</evidence>
<organism evidence="23 24">
    <name type="scientific">Littorina saxatilis</name>
    <dbReference type="NCBI Taxonomy" id="31220"/>
    <lineage>
        <taxon>Eukaryota</taxon>
        <taxon>Metazoa</taxon>
        <taxon>Spiralia</taxon>
        <taxon>Lophotrochozoa</taxon>
        <taxon>Mollusca</taxon>
        <taxon>Gastropoda</taxon>
        <taxon>Caenogastropoda</taxon>
        <taxon>Littorinimorpha</taxon>
        <taxon>Littorinoidea</taxon>
        <taxon>Littorinidae</taxon>
        <taxon>Littorina</taxon>
    </lineage>
</organism>
<evidence type="ECO:0000256" key="17">
    <source>
        <dbReference type="ARBA" id="ARBA00048611"/>
    </source>
</evidence>
<evidence type="ECO:0000256" key="8">
    <source>
        <dbReference type="ARBA" id="ARBA00045705"/>
    </source>
</evidence>
<dbReference type="GO" id="GO:0016404">
    <property type="term" value="F:15-hydroxyprostaglandin dehydrogenase (NAD+) activity"/>
    <property type="evidence" value="ECO:0007669"/>
    <property type="project" value="UniProtKB-EC"/>
</dbReference>
<comment type="catalytic activity">
    <reaction evidence="20">
        <text>(15S)-hydroxy-(5Z,8Z,11Z,13E)-eicosatetraenoate + NAD(+) = 15-oxo-(5Z,8Z,11Z,13E)-eicosatetraenoate + NADH + H(+)</text>
        <dbReference type="Rhea" id="RHEA:23260"/>
        <dbReference type="ChEBI" id="CHEBI:15378"/>
        <dbReference type="ChEBI" id="CHEBI:57409"/>
        <dbReference type="ChEBI" id="CHEBI:57410"/>
        <dbReference type="ChEBI" id="CHEBI:57540"/>
        <dbReference type="ChEBI" id="CHEBI:57945"/>
        <dbReference type="EC" id="1.1.1.232"/>
    </reaction>
    <physiologicalReaction direction="left-to-right" evidence="20">
        <dbReference type="Rhea" id="RHEA:23261"/>
    </physiologicalReaction>
</comment>
<proteinExistence type="inferred from homology"/>
<evidence type="ECO:0000256" key="2">
    <source>
        <dbReference type="ARBA" id="ARBA00023002"/>
    </source>
</evidence>
<comment type="catalytic activity">
    <reaction evidence="19">
        <text>resolvin D2 + NAD(+) = 16-oxoresolvin D2 + NADH + H(+)</text>
        <dbReference type="Rhea" id="RHEA:53588"/>
        <dbReference type="ChEBI" id="CHEBI:15378"/>
        <dbReference type="ChEBI" id="CHEBI:57540"/>
        <dbReference type="ChEBI" id="CHEBI:57945"/>
        <dbReference type="ChEBI" id="CHEBI:133367"/>
        <dbReference type="ChEBI" id="CHEBI:137498"/>
    </reaction>
    <physiologicalReaction direction="left-to-right" evidence="19">
        <dbReference type="Rhea" id="RHEA:53589"/>
    </physiologicalReaction>
</comment>
<comment type="catalytic activity">
    <reaction evidence="9">
        <text>prostaglandin E1 + NAD(+) = 15-oxoprostaglandin E1 + NADH + H(+)</text>
        <dbReference type="Rhea" id="RHEA:16477"/>
        <dbReference type="ChEBI" id="CHEBI:15378"/>
        <dbReference type="ChEBI" id="CHEBI:57397"/>
        <dbReference type="ChEBI" id="CHEBI:57401"/>
        <dbReference type="ChEBI" id="CHEBI:57540"/>
        <dbReference type="ChEBI" id="CHEBI:57945"/>
    </reaction>
    <physiologicalReaction direction="left-to-right" evidence="9">
        <dbReference type="Rhea" id="RHEA:16478"/>
    </physiologicalReaction>
</comment>
<reference evidence="23 24" key="1">
    <citation type="submission" date="2024-02" db="EMBL/GenBank/DDBJ databases">
        <title>Chromosome-scale genome assembly of the rough periwinkle Littorina saxatilis.</title>
        <authorList>
            <person name="De Jode A."/>
            <person name="Faria R."/>
            <person name="Formenti G."/>
            <person name="Sims Y."/>
            <person name="Smith T.P."/>
            <person name="Tracey A."/>
            <person name="Wood J.M.D."/>
            <person name="Zagrodzka Z.B."/>
            <person name="Johannesson K."/>
            <person name="Butlin R.K."/>
            <person name="Leder E.H."/>
        </authorList>
    </citation>
    <scope>NUCLEOTIDE SEQUENCE [LARGE SCALE GENOMIC DNA]</scope>
    <source>
        <strain evidence="23">Snail1</strain>
        <tissue evidence="23">Muscle</tissue>
    </source>
</reference>
<protein>
    <recommendedName>
        <fullName evidence="5">15-hydroxyprostaglandin dehydrogenase [NAD(+)]</fullName>
        <ecNumber evidence="3">1.1.1.141</ecNumber>
        <ecNumber evidence="4">1.1.1.232</ecNumber>
    </recommendedName>
    <alternativeName>
        <fullName evidence="7">Eicosanoid/docosanoid dehydrogenase [NAD(+)]</fullName>
    </alternativeName>
    <alternativeName>
        <fullName evidence="6">Prostaglandin dehydrogenase 1</fullName>
    </alternativeName>
</protein>
<dbReference type="GO" id="GO:0005737">
    <property type="term" value="C:cytoplasm"/>
    <property type="evidence" value="ECO:0007669"/>
    <property type="project" value="TreeGrafter"/>
</dbReference>
<comment type="catalytic activity">
    <reaction evidence="17">
        <text>prostaglandin A1 + NAD(+) = 15-oxo-prostaglandin A1 + NADH + H(+)</text>
        <dbReference type="Rhea" id="RHEA:41263"/>
        <dbReference type="ChEBI" id="CHEBI:15378"/>
        <dbReference type="ChEBI" id="CHEBI:57398"/>
        <dbReference type="ChEBI" id="CHEBI:57540"/>
        <dbReference type="ChEBI" id="CHEBI:57945"/>
        <dbReference type="ChEBI" id="CHEBI:85072"/>
    </reaction>
    <physiologicalReaction direction="left-to-right" evidence="17">
        <dbReference type="Rhea" id="RHEA:41264"/>
    </physiologicalReaction>
</comment>
<keyword evidence="2" id="KW-0560">Oxidoreductase</keyword>
<evidence type="ECO:0000256" key="7">
    <source>
        <dbReference type="ARBA" id="ARBA00042026"/>
    </source>
</evidence>
<comment type="similarity">
    <text evidence="1 22">Belongs to the short-chain dehydrogenases/reductases (SDR) family.</text>
</comment>
<dbReference type="Proteomes" id="UP001374579">
    <property type="component" value="Unassembled WGS sequence"/>
</dbReference>
<comment type="catalytic activity">
    <reaction evidence="14">
        <text>resolvin D1 + NAD(+) = 17-oxoresolvin D1 + NADH + H(+)</text>
        <dbReference type="Rhea" id="RHEA:50128"/>
        <dbReference type="ChEBI" id="CHEBI:15378"/>
        <dbReference type="ChEBI" id="CHEBI:57540"/>
        <dbReference type="ChEBI" id="CHEBI:57945"/>
        <dbReference type="ChEBI" id="CHEBI:132079"/>
        <dbReference type="ChEBI" id="CHEBI:132081"/>
    </reaction>
    <physiologicalReaction direction="left-to-right" evidence="14">
        <dbReference type="Rhea" id="RHEA:50129"/>
    </physiologicalReaction>
</comment>
<comment type="caution">
    <text evidence="23">The sequence shown here is derived from an EMBL/GenBank/DDBJ whole genome shotgun (WGS) entry which is preliminary data.</text>
</comment>
<evidence type="ECO:0000313" key="24">
    <source>
        <dbReference type="Proteomes" id="UP001374579"/>
    </source>
</evidence>
<comment type="catalytic activity">
    <reaction evidence="13">
        <text>(11R)-hydroxy-(5Z,8Z,12E,14Z)-eicosatetraenoate + NAD(+) = 11-oxo-(5Z,8Z,12E,14Z)-eicosatetraenoate + NADH + H(+)</text>
        <dbReference type="Rhea" id="RHEA:48640"/>
        <dbReference type="ChEBI" id="CHEBI:15378"/>
        <dbReference type="ChEBI" id="CHEBI:57540"/>
        <dbReference type="ChEBI" id="CHEBI:57945"/>
        <dbReference type="ChEBI" id="CHEBI:78836"/>
        <dbReference type="ChEBI" id="CHEBI:90697"/>
    </reaction>
    <physiologicalReaction direction="left-to-right" evidence="13">
        <dbReference type="Rhea" id="RHEA:48641"/>
    </physiologicalReaction>
</comment>
<evidence type="ECO:0000256" key="20">
    <source>
        <dbReference type="ARBA" id="ARBA00049151"/>
    </source>
</evidence>
<evidence type="ECO:0000256" key="9">
    <source>
        <dbReference type="ARBA" id="ARBA00047325"/>
    </source>
</evidence>
<evidence type="ECO:0000256" key="11">
    <source>
        <dbReference type="ARBA" id="ARBA00048008"/>
    </source>
</evidence>
<gene>
    <name evidence="23" type="ORF">V1264_005454</name>
</gene>
<comment type="catalytic activity">
    <reaction evidence="16">
        <text>lipoxin A4 + NAD(+) = 15-oxo-(5S,6R)-dihydroxy-(7E,9E,11Z,13E)-eicosatetraenoate + NADH + H(+)</text>
        <dbReference type="Rhea" id="RHEA:41572"/>
        <dbReference type="ChEBI" id="CHEBI:15378"/>
        <dbReference type="ChEBI" id="CHEBI:57540"/>
        <dbReference type="ChEBI" id="CHEBI:57945"/>
        <dbReference type="ChEBI" id="CHEBI:67026"/>
        <dbReference type="ChEBI" id="CHEBI:78311"/>
    </reaction>
    <physiologicalReaction direction="left-to-right" evidence="16">
        <dbReference type="Rhea" id="RHEA:41573"/>
    </physiologicalReaction>
</comment>